<evidence type="ECO:0000313" key="1">
    <source>
        <dbReference type="EMBL" id="OLP91652.1"/>
    </source>
</evidence>
<accession>A0A1Q9D8X6</accession>
<keyword evidence="2" id="KW-1185">Reference proteome</keyword>
<reference evidence="1 2" key="1">
    <citation type="submission" date="2016-02" db="EMBL/GenBank/DDBJ databases">
        <title>Genome analysis of coral dinoflagellate symbionts highlights evolutionary adaptations to a symbiotic lifestyle.</title>
        <authorList>
            <person name="Aranda M."/>
            <person name="Li Y."/>
            <person name="Liew Y.J."/>
            <person name="Baumgarten S."/>
            <person name="Simakov O."/>
            <person name="Wilson M."/>
            <person name="Piel J."/>
            <person name="Ashoor H."/>
            <person name="Bougouffa S."/>
            <person name="Bajic V.B."/>
            <person name="Ryu T."/>
            <person name="Ravasi T."/>
            <person name="Bayer T."/>
            <person name="Micklem G."/>
            <person name="Kim H."/>
            <person name="Bhak J."/>
            <person name="Lajeunesse T.C."/>
            <person name="Voolstra C.R."/>
        </authorList>
    </citation>
    <scope>NUCLEOTIDE SEQUENCE [LARGE SCALE GENOMIC DNA]</scope>
    <source>
        <strain evidence="1 2">CCMP2467</strain>
    </source>
</reference>
<comment type="caution">
    <text evidence="1">The sequence shown here is derived from an EMBL/GenBank/DDBJ whole genome shotgun (WGS) entry which is preliminary data.</text>
</comment>
<sequence>MAVKSDWDFPTFEEPLEIQVPTKVLGTFHEKLQVTFVARLLRLIPQPKCSCWKSREGEDGELNEVLHGAQTENLAVSIHGKWLQYGPLFVVMFIDLLT</sequence>
<evidence type="ECO:0000313" key="2">
    <source>
        <dbReference type="Proteomes" id="UP000186817"/>
    </source>
</evidence>
<gene>
    <name evidence="1" type="ORF">AK812_SmicGene26611</name>
</gene>
<organism evidence="1 2">
    <name type="scientific">Symbiodinium microadriaticum</name>
    <name type="common">Dinoflagellate</name>
    <name type="synonym">Zooxanthella microadriatica</name>
    <dbReference type="NCBI Taxonomy" id="2951"/>
    <lineage>
        <taxon>Eukaryota</taxon>
        <taxon>Sar</taxon>
        <taxon>Alveolata</taxon>
        <taxon>Dinophyceae</taxon>
        <taxon>Suessiales</taxon>
        <taxon>Symbiodiniaceae</taxon>
        <taxon>Symbiodinium</taxon>
    </lineage>
</organism>
<dbReference type="EMBL" id="LSRX01000655">
    <property type="protein sequence ID" value="OLP91652.1"/>
    <property type="molecule type" value="Genomic_DNA"/>
</dbReference>
<dbReference type="OrthoDB" id="10527424at2759"/>
<name>A0A1Q9D8X6_SYMMI</name>
<dbReference type="AlphaFoldDB" id="A0A1Q9D8X6"/>
<dbReference type="Proteomes" id="UP000186817">
    <property type="component" value="Unassembled WGS sequence"/>
</dbReference>
<protein>
    <submittedName>
        <fullName evidence="1">Uncharacterized protein</fullName>
    </submittedName>
</protein>
<proteinExistence type="predicted"/>